<name>A0A9N9HHK0_9GLOM</name>
<feature type="non-terminal residue" evidence="2">
    <location>
        <position position="43"/>
    </location>
</feature>
<keyword evidence="3" id="KW-1185">Reference proteome</keyword>
<protein>
    <submittedName>
        <fullName evidence="2">8381_t:CDS:1</fullName>
    </submittedName>
</protein>
<dbReference type="Proteomes" id="UP000789739">
    <property type="component" value="Unassembled WGS sequence"/>
</dbReference>
<dbReference type="EMBL" id="CAJVPI010007029">
    <property type="protein sequence ID" value="CAG8681324.1"/>
    <property type="molecule type" value="Genomic_DNA"/>
</dbReference>
<feature type="region of interest" description="Disordered" evidence="1">
    <location>
        <begin position="1"/>
        <end position="43"/>
    </location>
</feature>
<sequence>MSRKNQSINISETTQAVANPPLRKRKRRKSRETDYTGHLPIMT</sequence>
<reference evidence="2" key="1">
    <citation type="submission" date="2021-06" db="EMBL/GenBank/DDBJ databases">
        <authorList>
            <person name="Kallberg Y."/>
            <person name="Tangrot J."/>
            <person name="Rosling A."/>
        </authorList>
    </citation>
    <scope>NUCLEOTIDE SEQUENCE</scope>
    <source>
        <strain evidence="2">BR232B</strain>
    </source>
</reference>
<dbReference type="AlphaFoldDB" id="A0A9N9HHK0"/>
<gene>
    <name evidence="2" type="ORF">PBRASI_LOCUS11824</name>
</gene>
<evidence type="ECO:0000313" key="3">
    <source>
        <dbReference type="Proteomes" id="UP000789739"/>
    </source>
</evidence>
<accession>A0A9N9HHK0</accession>
<evidence type="ECO:0000256" key="1">
    <source>
        <dbReference type="SAM" id="MobiDB-lite"/>
    </source>
</evidence>
<organism evidence="2 3">
    <name type="scientific">Paraglomus brasilianum</name>
    <dbReference type="NCBI Taxonomy" id="144538"/>
    <lineage>
        <taxon>Eukaryota</taxon>
        <taxon>Fungi</taxon>
        <taxon>Fungi incertae sedis</taxon>
        <taxon>Mucoromycota</taxon>
        <taxon>Glomeromycotina</taxon>
        <taxon>Glomeromycetes</taxon>
        <taxon>Paraglomerales</taxon>
        <taxon>Paraglomeraceae</taxon>
        <taxon>Paraglomus</taxon>
    </lineage>
</organism>
<comment type="caution">
    <text evidence="2">The sequence shown here is derived from an EMBL/GenBank/DDBJ whole genome shotgun (WGS) entry which is preliminary data.</text>
</comment>
<evidence type="ECO:0000313" key="2">
    <source>
        <dbReference type="EMBL" id="CAG8681324.1"/>
    </source>
</evidence>
<feature type="compositionally biased region" description="Polar residues" evidence="1">
    <location>
        <begin position="1"/>
        <end position="17"/>
    </location>
</feature>
<proteinExistence type="predicted"/>